<evidence type="ECO:0000259" key="1">
    <source>
        <dbReference type="Pfam" id="PF01323"/>
    </source>
</evidence>
<dbReference type="Proteomes" id="UP000030101">
    <property type="component" value="Unassembled WGS sequence"/>
</dbReference>
<protein>
    <recommendedName>
        <fullName evidence="1">DSBA-like thioredoxin domain-containing protein</fullName>
    </recommendedName>
</protein>
<keyword evidence="3" id="KW-1185">Reference proteome</keyword>
<evidence type="ECO:0000313" key="2">
    <source>
        <dbReference type="EMBL" id="KGN93334.1"/>
    </source>
</evidence>
<dbReference type="EMBL" id="JQZV01000003">
    <property type="protein sequence ID" value="KGN93334.1"/>
    <property type="molecule type" value="Genomic_DNA"/>
</dbReference>
<proteinExistence type="predicted"/>
<sequence length="216" mass="24717">MRNDKIKIEFWGDFNCPFCYIGDVVLKRTVESMGYMDRVEVAYRACRLYPHFTPEEQYHFRSQLDESDETSKEHIDKKIGVLKHLADKYGLKYGMDDAIVSNTSEALALLLWVSSRFSGDINTLFALKEALGRAFFSEGKVLSDRAVLLSAAEEAGLDRVEAEQILDNGVYLETLERDQKESETKCPRFIPTIYIGDTRLEGVLKAEQIERALLEQ</sequence>
<accession>A0ABR4XN00</accession>
<dbReference type="InterPro" id="IPR036249">
    <property type="entry name" value="Thioredoxin-like_sf"/>
</dbReference>
<dbReference type="Gene3D" id="3.40.30.10">
    <property type="entry name" value="Glutaredoxin"/>
    <property type="match status" value="1"/>
</dbReference>
<feature type="domain" description="DSBA-like thioredoxin" evidence="1">
    <location>
        <begin position="8"/>
        <end position="213"/>
    </location>
</feature>
<comment type="caution">
    <text evidence="2">The sequence shown here is derived from an EMBL/GenBank/DDBJ whole genome shotgun (WGS) entry which is preliminary data.</text>
</comment>
<dbReference type="PANTHER" id="PTHR13887:SF41">
    <property type="entry name" value="THIOREDOXIN SUPERFAMILY PROTEIN"/>
    <property type="match status" value="1"/>
</dbReference>
<dbReference type="SUPFAM" id="SSF52833">
    <property type="entry name" value="Thioredoxin-like"/>
    <property type="match status" value="1"/>
</dbReference>
<evidence type="ECO:0000313" key="3">
    <source>
        <dbReference type="Proteomes" id="UP000030101"/>
    </source>
</evidence>
<dbReference type="RefSeq" id="WP_036788745.1">
    <property type="nucleotide sequence ID" value="NZ_JQZV01000003.1"/>
</dbReference>
<name>A0ABR4XN00_9PORP</name>
<gene>
    <name evidence="2" type="ORF">HQ43_01430</name>
</gene>
<reference evidence="2 3" key="1">
    <citation type="submission" date="2014-08" db="EMBL/GenBank/DDBJ databases">
        <title>Porphyromonas canoris strain:OH2762 Genome sequencing.</title>
        <authorList>
            <person name="Wallis C."/>
            <person name="Deusch O."/>
            <person name="O'Flynn C."/>
            <person name="Davis I."/>
            <person name="Jospin G."/>
            <person name="Darling A.E."/>
            <person name="Coil D.A."/>
            <person name="Alexiev A."/>
            <person name="Horsfall A."/>
            <person name="Kirkwood N."/>
            <person name="Harris S."/>
            <person name="Eisen J.A."/>
        </authorList>
    </citation>
    <scope>NUCLEOTIDE SEQUENCE [LARGE SCALE GENOMIC DNA]</scope>
    <source>
        <strain evidence="3">COT-108 OH2762</strain>
    </source>
</reference>
<dbReference type="InterPro" id="IPR001853">
    <property type="entry name" value="DSBA-like_thioredoxin_dom"/>
</dbReference>
<dbReference type="Pfam" id="PF01323">
    <property type="entry name" value="DSBA"/>
    <property type="match status" value="1"/>
</dbReference>
<organism evidence="2 3">
    <name type="scientific">Porphyromonas canoris</name>
    <dbReference type="NCBI Taxonomy" id="36875"/>
    <lineage>
        <taxon>Bacteria</taxon>
        <taxon>Pseudomonadati</taxon>
        <taxon>Bacteroidota</taxon>
        <taxon>Bacteroidia</taxon>
        <taxon>Bacteroidales</taxon>
        <taxon>Porphyromonadaceae</taxon>
        <taxon>Porphyromonas</taxon>
    </lineage>
</organism>
<dbReference type="PANTHER" id="PTHR13887">
    <property type="entry name" value="GLUTATHIONE S-TRANSFERASE KAPPA"/>
    <property type="match status" value="1"/>
</dbReference>